<reference evidence="1 2" key="1">
    <citation type="submission" date="2014-04" db="EMBL/GenBank/DDBJ databases">
        <authorList>
            <consortium name="International Citrus Genome Consortium"/>
            <person name="Gmitter F."/>
            <person name="Chen C."/>
            <person name="Farmerie W."/>
            <person name="Harkins T."/>
            <person name="Desany B."/>
            <person name="Mohiuddin M."/>
            <person name="Kodira C."/>
            <person name="Borodovsky M."/>
            <person name="Lomsadze A."/>
            <person name="Burns P."/>
            <person name="Jenkins J."/>
            <person name="Prochnik S."/>
            <person name="Shu S."/>
            <person name="Chapman J."/>
            <person name="Pitluck S."/>
            <person name="Schmutz J."/>
            <person name="Rokhsar D."/>
        </authorList>
    </citation>
    <scope>NUCLEOTIDE SEQUENCE</scope>
</reference>
<feature type="non-terminal residue" evidence="1">
    <location>
        <position position="11"/>
    </location>
</feature>
<accession>A0A067D786</accession>
<sequence length="11" mass="1041">MAKSGSGFGLS</sequence>
<organism evidence="1 2">
    <name type="scientific">Citrus sinensis</name>
    <name type="common">Sweet orange</name>
    <name type="synonym">Citrus aurantium var. sinensis</name>
    <dbReference type="NCBI Taxonomy" id="2711"/>
    <lineage>
        <taxon>Eukaryota</taxon>
        <taxon>Viridiplantae</taxon>
        <taxon>Streptophyta</taxon>
        <taxon>Embryophyta</taxon>
        <taxon>Tracheophyta</taxon>
        <taxon>Spermatophyta</taxon>
        <taxon>Magnoliopsida</taxon>
        <taxon>eudicotyledons</taxon>
        <taxon>Gunneridae</taxon>
        <taxon>Pentapetalae</taxon>
        <taxon>rosids</taxon>
        <taxon>malvids</taxon>
        <taxon>Sapindales</taxon>
        <taxon>Rutaceae</taxon>
        <taxon>Aurantioideae</taxon>
        <taxon>Citrus</taxon>
    </lineage>
</organism>
<gene>
    <name evidence="1" type="ORF">CISIN_1g0378902mg</name>
</gene>
<proteinExistence type="predicted"/>
<protein>
    <submittedName>
        <fullName evidence="1">Uncharacterized protein</fullName>
    </submittedName>
</protein>
<keyword evidence="2" id="KW-1185">Reference proteome</keyword>
<evidence type="ECO:0000313" key="2">
    <source>
        <dbReference type="Proteomes" id="UP000027120"/>
    </source>
</evidence>
<dbReference type="Proteomes" id="UP000027120">
    <property type="component" value="Unassembled WGS sequence"/>
</dbReference>
<dbReference type="EMBL" id="KK787366">
    <property type="protein sequence ID" value="KDO38839.1"/>
    <property type="molecule type" value="Genomic_DNA"/>
</dbReference>
<evidence type="ECO:0000313" key="1">
    <source>
        <dbReference type="EMBL" id="KDO38839.1"/>
    </source>
</evidence>
<name>A0A067D786_CITSI</name>